<name>A0A5B2XJ34_9PSEU</name>
<evidence type="ECO:0000313" key="3">
    <source>
        <dbReference type="EMBL" id="KAA2263009.1"/>
    </source>
</evidence>
<comment type="caution">
    <text evidence="3">The sequence shown here is derived from an EMBL/GenBank/DDBJ whole genome shotgun (WGS) entry which is preliminary data.</text>
</comment>
<accession>A0A5B2XJ34</accession>
<dbReference type="Gene3D" id="3.40.50.1820">
    <property type="entry name" value="alpha/beta hydrolase"/>
    <property type="match status" value="1"/>
</dbReference>
<keyword evidence="3" id="KW-0378">Hydrolase</keyword>
<dbReference type="PANTHER" id="PTHR46623:SF6">
    <property type="entry name" value="ALPHA_BETA-HYDROLASES SUPERFAMILY PROTEIN"/>
    <property type="match status" value="1"/>
</dbReference>
<organism evidence="3 4">
    <name type="scientific">Solihabitans fulvus</name>
    <dbReference type="NCBI Taxonomy" id="1892852"/>
    <lineage>
        <taxon>Bacteria</taxon>
        <taxon>Bacillati</taxon>
        <taxon>Actinomycetota</taxon>
        <taxon>Actinomycetes</taxon>
        <taxon>Pseudonocardiales</taxon>
        <taxon>Pseudonocardiaceae</taxon>
        <taxon>Solihabitans</taxon>
    </lineage>
</organism>
<dbReference type="OrthoDB" id="188362at2"/>
<dbReference type="InterPro" id="IPR051049">
    <property type="entry name" value="Dienelactone_hydrolase-like"/>
</dbReference>
<evidence type="ECO:0000256" key="1">
    <source>
        <dbReference type="SAM" id="MobiDB-lite"/>
    </source>
</evidence>
<protein>
    <submittedName>
        <fullName evidence="3">Dienelactone hydrolase family protein</fullName>
    </submittedName>
</protein>
<evidence type="ECO:0000313" key="4">
    <source>
        <dbReference type="Proteomes" id="UP000323454"/>
    </source>
</evidence>
<dbReference type="EMBL" id="VUOB01000019">
    <property type="protein sequence ID" value="KAA2263009.1"/>
    <property type="molecule type" value="Genomic_DNA"/>
</dbReference>
<reference evidence="3 4" key="1">
    <citation type="submission" date="2019-09" db="EMBL/GenBank/DDBJ databases">
        <title>Goodfellowia gen. nov., a new genus of the Pseudonocardineae related to Actinoalloteichus, containing Goodfellowia coeruleoviolacea gen. nov., comb. nov. gen. nov., comb. nov.</title>
        <authorList>
            <person name="Labeda D."/>
        </authorList>
    </citation>
    <scope>NUCLEOTIDE SEQUENCE [LARGE SCALE GENOMIC DNA]</scope>
    <source>
        <strain evidence="3 4">AN110305</strain>
    </source>
</reference>
<evidence type="ECO:0000259" key="2">
    <source>
        <dbReference type="Pfam" id="PF01738"/>
    </source>
</evidence>
<feature type="region of interest" description="Disordered" evidence="1">
    <location>
        <begin position="1"/>
        <end position="22"/>
    </location>
</feature>
<proteinExistence type="predicted"/>
<keyword evidence="4" id="KW-1185">Reference proteome</keyword>
<dbReference type="Proteomes" id="UP000323454">
    <property type="component" value="Unassembled WGS sequence"/>
</dbReference>
<dbReference type="GO" id="GO:0016787">
    <property type="term" value="F:hydrolase activity"/>
    <property type="evidence" value="ECO:0007669"/>
    <property type="project" value="UniProtKB-KW"/>
</dbReference>
<feature type="domain" description="Dienelactone hydrolase" evidence="2">
    <location>
        <begin position="35"/>
        <end position="235"/>
    </location>
</feature>
<dbReference type="InterPro" id="IPR002925">
    <property type="entry name" value="Dienelactn_hydro"/>
</dbReference>
<dbReference type="PANTHER" id="PTHR46623">
    <property type="entry name" value="CARBOXYMETHYLENEBUTENOLIDASE-RELATED"/>
    <property type="match status" value="1"/>
</dbReference>
<dbReference type="Pfam" id="PF01738">
    <property type="entry name" value="DLH"/>
    <property type="match status" value="1"/>
</dbReference>
<dbReference type="InterPro" id="IPR029058">
    <property type="entry name" value="AB_hydrolase_fold"/>
</dbReference>
<sequence>MCHSDDSRPPGPPNPGDVAEHGPIELTAADGNRCNAYRAKPATPNGRNVVLLPDVRGLHPFYEDLAVRFAEAGFDTVAFDYFGRSAGTGPRGEGFDWQQHWPKVTPDQVHTDASAAAGALGDGPTYTVGFCFGGSQSWRLAASDLDLAGAIGFYGKPKLVADVVESIRVPLLLLVAGADQATPQADFAAFDQRLTDLGKPHELHVYDGAPHSFFDRAHGEWRDACADAWRRILDFTTG</sequence>
<reference evidence="3 4" key="2">
    <citation type="submission" date="2019-09" db="EMBL/GenBank/DDBJ databases">
        <authorList>
            <person name="Jin C."/>
        </authorList>
    </citation>
    <scope>NUCLEOTIDE SEQUENCE [LARGE SCALE GENOMIC DNA]</scope>
    <source>
        <strain evidence="3 4">AN110305</strain>
    </source>
</reference>
<gene>
    <name evidence="3" type="ORF">F0L68_11160</name>
</gene>
<dbReference type="AlphaFoldDB" id="A0A5B2XJ34"/>
<dbReference type="SUPFAM" id="SSF53474">
    <property type="entry name" value="alpha/beta-Hydrolases"/>
    <property type="match status" value="1"/>
</dbReference>